<dbReference type="GO" id="GO:0043531">
    <property type="term" value="F:ADP binding"/>
    <property type="evidence" value="ECO:0007669"/>
    <property type="project" value="InterPro"/>
</dbReference>
<dbReference type="PANTHER" id="PTHR46082">
    <property type="entry name" value="ATP/GTP-BINDING PROTEIN-RELATED"/>
    <property type="match status" value="1"/>
</dbReference>
<dbReference type="InterPro" id="IPR011990">
    <property type="entry name" value="TPR-like_helical_dom_sf"/>
</dbReference>
<dbReference type="PANTHER" id="PTHR46082:SF6">
    <property type="entry name" value="AAA+ ATPASE DOMAIN-CONTAINING PROTEIN-RELATED"/>
    <property type="match status" value="1"/>
</dbReference>
<gene>
    <name evidence="4" type="ORF">TRIVIDRAFT_70596</name>
</gene>
<feature type="region of interest" description="Disordered" evidence="1">
    <location>
        <begin position="349"/>
        <end position="376"/>
    </location>
</feature>
<dbReference type="OrthoDB" id="626167at2759"/>
<dbReference type="InterPro" id="IPR053137">
    <property type="entry name" value="NLR-like"/>
</dbReference>
<dbReference type="SUPFAM" id="SSF52540">
    <property type="entry name" value="P-loop containing nucleoside triphosphate hydrolases"/>
    <property type="match status" value="1"/>
</dbReference>
<dbReference type="Pfam" id="PF13374">
    <property type="entry name" value="TPR_10"/>
    <property type="match status" value="2"/>
</dbReference>
<dbReference type="EMBL" id="ABDF02000071">
    <property type="protein sequence ID" value="EHK21397.1"/>
    <property type="molecule type" value="Genomic_DNA"/>
</dbReference>
<name>G9MVS2_HYPVG</name>
<evidence type="ECO:0000259" key="3">
    <source>
        <dbReference type="Pfam" id="PF25000"/>
    </source>
</evidence>
<feature type="domain" description="DUF7779" evidence="3">
    <location>
        <begin position="319"/>
        <end position="413"/>
    </location>
</feature>
<dbReference type="AlphaFoldDB" id="G9MVS2"/>
<evidence type="ECO:0000313" key="4">
    <source>
        <dbReference type="EMBL" id="EHK21397.1"/>
    </source>
</evidence>
<dbReference type="NCBIfam" id="NF040586">
    <property type="entry name" value="FxSxx_TPR"/>
    <property type="match status" value="1"/>
</dbReference>
<reference evidence="4 5" key="1">
    <citation type="journal article" date="2011" name="Genome Biol.">
        <title>Comparative genome sequence analysis underscores mycoparasitism as the ancestral life style of Trichoderma.</title>
        <authorList>
            <person name="Kubicek C.P."/>
            <person name="Herrera-Estrella A."/>
            <person name="Seidl-Seiboth V."/>
            <person name="Martinez D.A."/>
            <person name="Druzhinina I.S."/>
            <person name="Thon M."/>
            <person name="Zeilinger S."/>
            <person name="Casas-Flores S."/>
            <person name="Horwitz B.A."/>
            <person name="Mukherjee P.K."/>
            <person name="Mukherjee M."/>
            <person name="Kredics L."/>
            <person name="Alcaraz L.D."/>
            <person name="Aerts A."/>
            <person name="Antal Z."/>
            <person name="Atanasova L."/>
            <person name="Cervantes-Badillo M.G."/>
            <person name="Challacombe J."/>
            <person name="Chertkov O."/>
            <person name="McCluskey K."/>
            <person name="Coulpier F."/>
            <person name="Deshpande N."/>
            <person name="von Doehren H."/>
            <person name="Ebbole D.J."/>
            <person name="Esquivel-Naranjo E.U."/>
            <person name="Fekete E."/>
            <person name="Flipphi M."/>
            <person name="Glaser F."/>
            <person name="Gomez-Rodriguez E.Y."/>
            <person name="Gruber S."/>
            <person name="Han C."/>
            <person name="Henrissat B."/>
            <person name="Hermosa R."/>
            <person name="Hernandez-Onate M."/>
            <person name="Karaffa L."/>
            <person name="Kosti I."/>
            <person name="Le Crom S."/>
            <person name="Lindquist E."/>
            <person name="Lucas S."/>
            <person name="Luebeck M."/>
            <person name="Luebeck P.S."/>
            <person name="Margeot A."/>
            <person name="Metz B."/>
            <person name="Misra M."/>
            <person name="Nevalainen H."/>
            <person name="Omann M."/>
            <person name="Packer N."/>
            <person name="Perrone G."/>
            <person name="Uresti-Rivera E.E."/>
            <person name="Salamov A."/>
            <person name="Schmoll M."/>
            <person name="Seiboth B."/>
            <person name="Shapiro H."/>
            <person name="Sukno S."/>
            <person name="Tamayo-Ramos J.A."/>
            <person name="Tisch D."/>
            <person name="Wiest A."/>
            <person name="Wilkinson H.H."/>
            <person name="Zhang M."/>
            <person name="Coutinho P.M."/>
            <person name="Kenerley C.M."/>
            <person name="Monte E."/>
            <person name="Baker S.E."/>
            <person name="Grigoriev I.V."/>
        </authorList>
    </citation>
    <scope>NUCLEOTIDE SEQUENCE [LARGE SCALE GENOMIC DNA]</scope>
    <source>
        <strain evidence="5">Gv29-8 / FGSC 10586</strain>
    </source>
</reference>
<dbReference type="Pfam" id="PF00931">
    <property type="entry name" value="NB-ARC"/>
    <property type="match status" value="1"/>
</dbReference>
<protein>
    <submittedName>
        <fullName evidence="4">Uncharacterized protein</fullName>
    </submittedName>
</protein>
<dbReference type="OMA" id="IWWITAD"/>
<dbReference type="STRING" id="413071.G9MVS2"/>
<dbReference type="InParanoid" id="G9MVS2"/>
<dbReference type="InterPro" id="IPR056681">
    <property type="entry name" value="DUF7779"/>
</dbReference>
<dbReference type="Pfam" id="PF25000">
    <property type="entry name" value="DUF7779"/>
    <property type="match status" value="1"/>
</dbReference>
<feature type="compositionally biased region" description="Basic and acidic residues" evidence="1">
    <location>
        <begin position="365"/>
        <end position="376"/>
    </location>
</feature>
<dbReference type="InterPro" id="IPR002182">
    <property type="entry name" value="NB-ARC"/>
</dbReference>
<accession>G9MVS2</accession>
<dbReference type="GeneID" id="25797364"/>
<dbReference type="InterPro" id="IPR027417">
    <property type="entry name" value="P-loop_NTPase"/>
</dbReference>
<dbReference type="HOGENOM" id="CLU_000288_125_8_1"/>
<proteinExistence type="predicted"/>
<evidence type="ECO:0000259" key="2">
    <source>
        <dbReference type="Pfam" id="PF00931"/>
    </source>
</evidence>
<sequence>MSHLRNVDNNSMGNNATIHLGDNINNEFHYVQERRETPLRPFPLIPFRRDPDFVDRGDILNQISLCCLEPAGRVALLGLGGVGKSQLAIEFAHRIAGERNDIWVFWIHAATQARVEEGFRNIADAVKLAGRDQPTANIPLLVQKWLSNEPNGRWIIILDSADNSEVLYSSNRTGHDQRSLAAYIPQSRNGSIVLTTRSRDLASKLTGGYKNIIDVGPMTEADAVALLKKKTGSPVDICLAKDLVRALECIPLAVSQAAAYIQARKPRSSIEKYLVEFRKSERESMRLLKYEATDIGRDGEASNAVLKTWTISFEYIRSHQRSAADLLSLMSFFDRQSIPEWVLKKTPDKTEDSKCEAGDDSNSESETRDDPDSDTDIKFEEDISTLRNYCLIAENEEGNKFEMHRLVQLSIKNWLKTCGLQETFMHQYIKQMAASFPRAKYENWAICQELFAHVQVALDYRPNEDTTENWATLCYRGGDYARFQGRYNIAERMAAKAKKAYEKKFGKDHDSTLTCMSLLASTYRRQGRFDEAEKLEVQLVETSKTKLGADHPDTLTSIHNLASTYRRQGRWDEAEKLGVQLVEVSKTKLGADHPDTLTSINNLALTYWQQGRWNKAEKLQVQVLETRKAKLGADHPNTLRSMKNLASTYRRQGRWDEAEKLEVQVLETRKAKLGADHPSTLSSMHNLASTYWNQGRWDEAEKLEVQVLETRKAKLGADHPSTLSSMNNLASTYWNQGRWDEAEKLEVQVLETRKAKLGADHPDTIRSMSNLAYTWKDQGRHEDALALMKDCLQARQRVLGLQHPDTLISLRAVKEWENDGQ</sequence>
<dbReference type="PRINTS" id="PR00381">
    <property type="entry name" value="KINESINLIGHT"/>
</dbReference>
<comment type="caution">
    <text evidence="4">The sequence shown here is derived from an EMBL/GenBank/DDBJ whole genome shotgun (WGS) entry which is preliminary data.</text>
</comment>
<evidence type="ECO:0000313" key="5">
    <source>
        <dbReference type="Proteomes" id="UP000007115"/>
    </source>
</evidence>
<dbReference type="InterPro" id="IPR019734">
    <property type="entry name" value="TPR_rpt"/>
</dbReference>
<dbReference type="Gene3D" id="3.40.50.300">
    <property type="entry name" value="P-loop containing nucleotide triphosphate hydrolases"/>
    <property type="match status" value="1"/>
</dbReference>
<dbReference type="RefSeq" id="XP_013955593.1">
    <property type="nucleotide sequence ID" value="XM_014100118.1"/>
</dbReference>
<organism evidence="4 5">
    <name type="scientific">Hypocrea virens (strain Gv29-8 / FGSC 10586)</name>
    <name type="common">Gliocladium virens</name>
    <name type="synonym">Trichoderma virens</name>
    <dbReference type="NCBI Taxonomy" id="413071"/>
    <lineage>
        <taxon>Eukaryota</taxon>
        <taxon>Fungi</taxon>
        <taxon>Dikarya</taxon>
        <taxon>Ascomycota</taxon>
        <taxon>Pezizomycotina</taxon>
        <taxon>Sordariomycetes</taxon>
        <taxon>Hypocreomycetidae</taxon>
        <taxon>Hypocreales</taxon>
        <taxon>Hypocreaceae</taxon>
        <taxon>Trichoderma</taxon>
    </lineage>
</organism>
<dbReference type="SUPFAM" id="SSF48452">
    <property type="entry name" value="TPR-like"/>
    <property type="match status" value="3"/>
</dbReference>
<dbReference type="Gene3D" id="1.25.40.10">
    <property type="entry name" value="Tetratricopeptide repeat domain"/>
    <property type="match status" value="2"/>
</dbReference>
<dbReference type="Pfam" id="PF13424">
    <property type="entry name" value="TPR_12"/>
    <property type="match status" value="3"/>
</dbReference>
<evidence type="ECO:0000256" key="1">
    <source>
        <dbReference type="SAM" id="MobiDB-lite"/>
    </source>
</evidence>
<dbReference type="VEuPathDB" id="FungiDB:TRIVIDRAFT_70596"/>
<dbReference type="SMART" id="SM00028">
    <property type="entry name" value="TPR"/>
    <property type="match status" value="6"/>
</dbReference>
<dbReference type="Proteomes" id="UP000007115">
    <property type="component" value="Unassembled WGS sequence"/>
</dbReference>
<keyword evidence="5" id="KW-1185">Reference proteome</keyword>
<feature type="domain" description="NB-ARC" evidence="2">
    <location>
        <begin position="73"/>
        <end position="231"/>
    </location>
</feature>
<dbReference type="eggNOG" id="KOG1840">
    <property type="taxonomic scope" value="Eukaryota"/>
</dbReference>